<dbReference type="InterPro" id="IPR000531">
    <property type="entry name" value="Beta-barrel_TonB"/>
</dbReference>
<feature type="chain" id="PRO_5032395170" evidence="14">
    <location>
        <begin position="23"/>
        <end position="813"/>
    </location>
</feature>
<dbReference type="Proteomes" id="UP000564378">
    <property type="component" value="Unassembled WGS sequence"/>
</dbReference>
<dbReference type="GO" id="GO:0009279">
    <property type="term" value="C:cell outer membrane"/>
    <property type="evidence" value="ECO:0007669"/>
    <property type="project" value="UniProtKB-SubCell"/>
</dbReference>
<keyword evidence="4" id="KW-0410">Iron transport</keyword>
<dbReference type="GO" id="GO:0015344">
    <property type="term" value="F:siderophore uptake transmembrane transporter activity"/>
    <property type="evidence" value="ECO:0007669"/>
    <property type="project" value="TreeGrafter"/>
</dbReference>
<feature type="signal peptide" evidence="14">
    <location>
        <begin position="1"/>
        <end position="22"/>
    </location>
</feature>
<evidence type="ECO:0000256" key="10">
    <source>
        <dbReference type="ARBA" id="ARBA00023136"/>
    </source>
</evidence>
<dbReference type="PANTHER" id="PTHR32552:SF89">
    <property type="entry name" value="CATECHOLATE SIDEROPHORE RECEPTOR FIU"/>
    <property type="match status" value="1"/>
</dbReference>
<accession>A0A842HZV0</accession>
<keyword evidence="17" id="KW-0675">Receptor</keyword>
<keyword evidence="7" id="KW-0408">Iron</keyword>
<keyword evidence="6 14" id="KW-0732">Signal</keyword>
<dbReference type="SUPFAM" id="SSF56935">
    <property type="entry name" value="Porins"/>
    <property type="match status" value="1"/>
</dbReference>
<comment type="caution">
    <text evidence="17">The sequence shown here is derived from an EMBL/GenBank/DDBJ whole genome shotgun (WGS) entry which is preliminary data.</text>
</comment>
<feature type="domain" description="TonB-dependent receptor plug" evidence="16">
    <location>
        <begin position="52"/>
        <end position="158"/>
    </location>
</feature>
<keyword evidence="11 12" id="KW-0998">Cell outer membrane</keyword>
<comment type="subcellular location">
    <subcellularLocation>
        <location evidence="1 12">Cell outer membrane</location>
        <topology evidence="1 12">Multi-pass membrane protein</topology>
    </subcellularLocation>
</comment>
<keyword evidence="9 13" id="KW-0798">TonB box</keyword>
<dbReference type="PROSITE" id="PS52016">
    <property type="entry name" value="TONB_DEPENDENT_REC_3"/>
    <property type="match status" value="1"/>
</dbReference>
<dbReference type="InterPro" id="IPR012910">
    <property type="entry name" value="Plug_dom"/>
</dbReference>
<evidence type="ECO:0000256" key="4">
    <source>
        <dbReference type="ARBA" id="ARBA00022496"/>
    </source>
</evidence>
<evidence type="ECO:0000256" key="13">
    <source>
        <dbReference type="RuleBase" id="RU003357"/>
    </source>
</evidence>
<keyword evidence="2 12" id="KW-0813">Transport</keyword>
<keyword evidence="8" id="KW-0406">Ion transport</keyword>
<evidence type="ECO:0000313" key="17">
    <source>
        <dbReference type="EMBL" id="MBC2778405.1"/>
    </source>
</evidence>
<evidence type="ECO:0000256" key="2">
    <source>
        <dbReference type="ARBA" id="ARBA00022448"/>
    </source>
</evidence>
<evidence type="ECO:0000256" key="3">
    <source>
        <dbReference type="ARBA" id="ARBA00022452"/>
    </source>
</evidence>
<dbReference type="Gene3D" id="2.170.130.10">
    <property type="entry name" value="TonB-dependent receptor, plug domain"/>
    <property type="match status" value="1"/>
</dbReference>
<comment type="similarity">
    <text evidence="12 13">Belongs to the TonB-dependent receptor family.</text>
</comment>
<feature type="domain" description="TonB-dependent receptor-like beta-barrel" evidence="15">
    <location>
        <begin position="274"/>
        <end position="776"/>
    </location>
</feature>
<sequence length="813" mass="88677">MKTTLLRGTALFALAIPVTVQAQSTGSIEFDQPPIVVTGARATSISGFEIPETPKARQVLDAEAIRAQRPGQTINDIINLIPGVSFQNNDPWGSSGGGFTIRGFTSDRISQTLDGLPLNDSGNYALYTNQQVDPEILESVSVNLGVTDVDSPTASAVGGTINLRTRVPSDDFAILASGSYGNILAEGSGDRPYYRIFGMVDSGDITGIGTSAFFSASYVHYDNPFNNYGVVDKQQYNARIYQRIGTNGDFVSVAGHYNQNRNNFFGSFSLQAFPTTREDRFYDINFPCTVDAPTSGVADIDNNCGAEFDRRFNPSNTGNIRGASRFTLAEGLVLTVDPSYQYVKANGGGDEELLEQTFDINGTPYTGFIRGGYYFGRDLNGDGDVLDEVTGHDPSQTQTHRFGVISSLAYDINDWHRLRLAYTWDRARHRQTGATSVALPDGEIADVFPINDPLVTADGFVLNKRDRLSYAILHQVSAEYRGQFFDEALTVSLGLRAPFFTRRLNQYCYTTSAGGFLDCIGTQDPTAYEAANPNAAAPQSRTYNYDRLLPNVGFVYDVSDVASIFFNYAQGLSVPGTDPLYNSLFFADPDAARPAPETTDSFDLGMRFQGPTFQGQIAAWYTRYENRLASAYDPILDTTVYRNLGVVDKYGIDGSIAWHPTPNTLLYLFGSYTESEIQDDIQNGVGTFLDTAGRRESGSPQLTYGARGEIRFGNLQIGLQAKHTGERYINDENLPIAGYPSATVGGYTLVDFDMRYDIMELPTGGNMSVQLNLTNLFDELYVGSFGGSLSASSSPFVQIGPPRAGSISLIVGF</sequence>
<organism evidence="17 18">
    <name type="scientific">Parasphingopyxis marina</name>
    <dbReference type="NCBI Taxonomy" id="2761622"/>
    <lineage>
        <taxon>Bacteria</taxon>
        <taxon>Pseudomonadati</taxon>
        <taxon>Pseudomonadota</taxon>
        <taxon>Alphaproteobacteria</taxon>
        <taxon>Sphingomonadales</taxon>
        <taxon>Sphingomonadaceae</taxon>
        <taxon>Parasphingopyxis</taxon>
    </lineage>
</organism>
<keyword evidence="10 12" id="KW-0472">Membrane</keyword>
<keyword evidence="5 12" id="KW-0812">Transmembrane</keyword>
<evidence type="ECO:0000256" key="11">
    <source>
        <dbReference type="ARBA" id="ARBA00023237"/>
    </source>
</evidence>
<evidence type="ECO:0000256" key="1">
    <source>
        <dbReference type="ARBA" id="ARBA00004571"/>
    </source>
</evidence>
<dbReference type="InterPro" id="IPR037066">
    <property type="entry name" value="Plug_dom_sf"/>
</dbReference>
<dbReference type="PANTHER" id="PTHR32552">
    <property type="entry name" value="FERRICHROME IRON RECEPTOR-RELATED"/>
    <property type="match status" value="1"/>
</dbReference>
<evidence type="ECO:0000256" key="8">
    <source>
        <dbReference type="ARBA" id="ARBA00023065"/>
    </source>
</evidence>
<dbReference type="RefSeq" id="WP_185801661.1">
    <property type="nucleotide sequence ID" value="NZ_JACJVJ010000002.1"/>
</dbReference>
<dbReference type="AlphaFoldDB" id="A0A842HZV0"/>
<gene>
    <name evidence="17" type="ORF">H6P80_12335</name>
</gene>
<keyword evidence="3 12" id="KW-1134">Transmembrane beta strand</keyword>
<dbReference type="EMBL" id="JACJVJ010000002">
    <property type="protein sequence ID" value="MBC2778405.1"/>
    <property type="molecule type" value="Genomic_DNA"/>
</dbReference>
<evidence type="ECO:0000259" key="15">
    <source>
        <dbReference type="Pfam" id="PF00593"/>
    </source>
</evidence>
<protein>
    <submittedName>
        <fullName evidence="17">TonB-dependent receptor</fullName>
    </submittedName>
</protein>
<evidence type="ECO:0000256" key="6">
    <source>
        <dbReference type="ARBA" id="ARBA00022729"/>
    </source>
</evidence>
<dbReference type="InterPro" id="IPR039426">
    <property type="entry name" value="TonB-dep_rcpt-like"/>
</dbReference>
<proteinExistence type="inferred from homology"/>
<evidence type="ECO:0000256" key="7">
    <source>
        <dbReference type="ARBA" id="ARBA00023004"/>
    </source>
</evidence>
<evidence type="ECO:0000313" key="18">
    <source>
        <dbReference type="Proteomes" id="UP000564378"/>
    </source>
</evidence>
<keyword evidence="18" id="KW-1185">Reference proteome</keyword>
<dbReference type="InterPro" id="IPR036942">
    <property type="entry name" value="Beta-barrel_TonB_sf"/>
</dbReference>
<dbReference type="Gene3D" id="2.40.170.20">
    <property type="entry name" value="TonB-dependent receptor, beta-barrel domain"/>
    <property type="match status" value="1"/>
</dbReference>
<dbReference type="Pfam" id="PF07715">
    <property type="entry name" value="Plug"/>
    <property type="match status" value="1"/>
</dbReference>
<dbReference type="Pfam" id="PF00593">
    <property type="entry name" value="TonB_dep_Rec_b-barrel"/>
    <property type="match status" value="1"/>
</dbReference>
<evidence type="ECO:0000256" key="14">
    <source>
        <dbReference type="SAM" id="SignalP"/>
    </source>
</evidence>
<name>A0A842HZV0_9SPHN</name>
<evidence type="ECO:0000256" key="9">
    <source>
        <dbReference type="ARBA" id="ARBA00023077"/>
    </source>
</evidence>
<evidence type="ECO:0000256" key="5">
    <source>
        <dbReference type="ARBA" id="ARBA00022692"/>
    </source>
</evidence>
<evidence type="ECO:0000259" key="16">
    <source>
        <dbReference type="Pfam" id="PF07715"/>
    </source>
</evidence>
<evidence type="ECO:0000256" key="12">
    <source>
        <dbReference type="PROSITE-ProRule" id="PRU01360"/>
    </source>
</evidence>
<reference evidence="17 18" key="1">
    <citation type="submission" date="2020-08" db="EMBL/GenBank/DDBJ databases">
        <title>Draft genome sequence of Parasphingopyxis sp. GrpM-11.</title>
        <authorList>
            <person name="Oh J."/>
            <person name="Roh D.-H."/>
        </authorList>
    </citation>
    <scope>NUCLEOTIDE SEQUENCE [LARGE SCALE GENOMIC DNA]</scope>
    <source>
        <strain evidence="17 18">GrpM-11</strain>
    </source>
</reference>